<keyword evidence="2" id="KW-0472">Membrane</keyword>
<name>S8BLQ4_DACHA</name>
<dbReference type="OrthoDB" id="5407246at2759"/>
<protein>
    <submittedName>
        <fullName evidence="3">Uncharacterized protein</fullName>
    </submittedName>
</protein>
<dbReference type="HOGENOM" id="CLU_590546_0_0_1"/>
<dbReference type="AlphaFoldDB" id="S8BLQ4"/>
<feature type="compositionally biased region" description="Pro residues" evidence="1">
    <location>
        <begin position="297"/>
        <end position="311"/>
    </location>
</feature>
<dbReference type="STRING" id="1284197.S8BLQ4"/>
<evidence type="ECO:0000256" key="2">
    <source>
        <dbReference type="SAM" id="Phobius"/>
    </source>
</evidence>
<comment type="caution">
    <text evidence="3">The sequence shown here is derived from an EMBL/GenBank/DDBJ whole genome shotgun (WGS) entry which is preliminary data.</text>
</comment>
<keyword evidence="4" id="KW-1185">Reference proteome</keyword>
<proteinExistence type="predicted"/>
<keyword evidence="2" id="KW-0812">Transmembrane</keyword>
<feature type="region of interest" description="Disordered" evidence="1">
    <location>
        <begin position="161"/>
        <end position="321"/>
    </location>
</feature>
<evidence type="ECO:0000313" key="3">
    <source>
        <dbReference type="EMBL" id="EPS36187.1"/>
    </source>
</evidence>
<feature type="compositionally biased region" description="Polar residues" evidence="1">
    <location>
        <begin position="166"/>
        <end position="188"/>
    </location>
</feature>
<organism evidence="3 4">
    <name type="scientific">Dactylellina haptotyla (strain CBS 200.50)</name>
    <name type="common">Nematode-trapping fungus</name>
    <name type="synonym">Monacrosporium haptotylum</name>
    <dbReference type="NCBI Taxonomy" id="1284197"/>
    <lineage>
        <taxon>Eukaryota</taxon>
        <taxon>Fungi</taxon>
        <taxon>Dikarya</taxon>
        <taxon>Ascomycota</taxon>
        <taxon>Pezizomycotina</taxon>
        <taxon>Orbiliomycetes</taxon>
        <taxon>Orbiliales</taxon>
        <taxon>Orbiliaceae</taxon>
        <taxon>Dactylellina</taxon>
    </lineage>
</organism>
<reference evidence="4" key="2">
    <citation type="submission" date="2013-04" db="EMBL/GenBank/DDBJ databases">
        <title>Genomic mechanisms accounting for the adaptation to parasitism in nematode-trapping fungi.</title>
        <authorList>
            <person name="Ahren D.G."/>
        </authorList>
    </citation>
    <scope>NUCLEOTIDE SEQUENCE [LARGE SCALE GENOMIC DNA]</scope>
    <source>
        <strain evidence="4">CBS 200.50</strain>
    </source>
</reference>
<feature type="transmembrane region" description="Helical" evidence="2">
    <location>
        <begin position="136"/>
        <end position="160"/>
    </location>
</feature>
<gene>
    <name evidence="3" type="ORF">H072_10298</name>
</gene>
<reference evidence="3 4" key="1">
    <citation type="journal article" date="2013" name="PLoS Genet.">
        <title>Genomic mechanisms accounting for the adaptation to parasitism in nematode-trapping fungi.</title>
        <authorList>
            <person name="Meerupati T."/>
            <person name="Andersson K.M."/>
            <person name="Friman E."/>
            <person name="Kumar D."/>
            <person name="Tunlid A."/>
            <person name="Ahren D."/>
        </authorList>
    </citation>
    <scope>NUCLEOTIDE SEQUENCE [LARGE SCALE GENOMIC DNA]</scope>
    <source>
        <strain evidence="3 4">CBS 200.50</strain>
    </source>
</reference>
<accession>S8BLQ4</accession>
<feature type="compositionally biased region" description="Low complexity" evidence="1">
    <location>
        <begin position="195"/>
        <end position="296"/>
    </location>
</feature>
<dbReference type="Proteomes" id="UP000015100">
    <property type="component" value="Unassembled WGS sequence"/>
</dbReference>
<sequence length="463" mass="49319">MNDYEGIIPVEPDHHGHSYGPKFGPPPIRRPAPPMPVPPPATAVEMDSTYNGGYRSPPTEFHGNNGYQPPTSPVPPYQSPHQNPQQFYSPDHYNPVHEKPIGGPPLIYAANNGMDFPVYGMPPPKEARICGLRRKYFWIILVLLVLLILAAIGAGVGIALSRKNNRSGGSQADPVTSGRSTASISTTVGGVIVQSSTSTTSEESTTTPEYTTPEYTSPEPTTPDYTTPEPTTPEYSTPEPTTPDYTTPDYTTPDYTTPAPETTTTPDYTTPDYTSPAPETTATPDIITTPDVQTSPPSSPTTPPDTSPPNTTPADPTSPEVTSFTLETGYNTMVVTATSYSGDICSVVLPDAGIAATTTIWVSLDGTADDYTAYWQLDGLTATFVATGVASEATTPVAAWSFQAPWNANLNGCLESGSDAFVLGDNGVAVYSSGYTLQSDCQRGSVFLPQGESCYLYWAGYYS</sequence>
<dbReference type="OMA" id="PPEKRIC"/>
<keyword evidence="2" id="KW-1133">Transmembrane helix</keyword>
<evidence type="ECO:0000256" key="1">
    <source>
        <dbReference type="SAM" id="MobiDB-lite"/>
    </source>
</evidence>
<evidence type="ECO:0000313" key="4">
    <source>
        <dbReference type="Proteomes" id="UP000015100"/>
    </source>
</evidence>
<dbReference type="EMBL" id="AQGS01000958">
    <property type="protein sequence ID" value="EPS36187.1"/>
    <property type="molecule type" value="Genomic_DNA"/>
</dbReference>
<feature type="region of interest" description="Disordered" evidence="1">
    <location>
        <begin position="1"/>
        <end position="84"/>
    </location>
</feature>
<feature type="compositionally biased region" description="Pro residues" evidence="1">
    <location>
        <begin position="23"/>
        <end position="41"/>
    </location>
</feature>